<keyword evidence="8" id="KW-0119">Carbohydrate metabolism</keyword>
<evidence type="ECO:0000256" key="3">
    <source>
        <dbReference type="ARBA" id="ARBA00012780"/>
    </source>
</evidence>
<dbReference type="InterPro" id="IPR017853">
    <property type="entry name" value="GH"/>
</dbReference>
<keyword evidence="7" id="KW-0325">Glycoprotein</keyword>
<comment type="caution">
    <text evidence="17">The sequence shown here is derived from an EMBL/GenBank/DDBJ whole genome shotgun (WGS) entry which is preliminary data.</text>
</comment>
<evidence type="ECO:0000256" key="15">
    <source>
        <dbReference type="SAM" id="Phobius"/>
    </source>
</evidence>
<gene>
    <name evidence="17" type="ORF">PDE001_LOCUS415</name>
</gene>
<keyword evidence="5" id="KW-0378">Hydrolase</keyword>
<keyword evidence="4" id="KW-1003">Cell membrane</keyword>
<comment type="catalytic activity">
    <reaction evidence="1">
        <text>Hydrolysis of (1-&gt;3)-beta-D-glucosidic linkages in (1-&gt;3)-beta-D-glucans.</text>
        <dbReference type="EC" id="3.2.1.39"/>
    </reaction>
</comment>
<keyword evidence="15" id="KW-0812">Transmembrane</keyword>
<evidence type="ECO:0000256" key="7">
    <source>
        <dbReference type="ARBA" id="ARBA00023180"/>
    </source>
</evidence>
<feature type="compositionally biased region" description="Polar residues" evidence="14">
    <location>
        <begin position="275"/>
        <end position="287"/>
    </location>
</feature>
<evidence type="ECO:0000256" key="14">
    <source>
        <dbReference type="SAM" id="MobiDB-lite"/>
    </source>
</evidence>
<keyword evidence="10" id="KW-0624">Polysaccharide degradation</keyword>
<comment type="subcellular location">
    <subcellularLocation>
        <location evidence="2">Cell membrane</location>
    </subcellularLocation>
</comment>
<evidence type="ECO:0000256" key="9">
    <source>
        <dbReference type="ARBA" id="ARBA00023316"/>
    </source>
</evidence>
<feature type="transmembrane region" description="Helical" evidence="15">
    <location>
        <begin position="431"/>
        <end position="455"/>
    </location>
</feature>
<comment type="function">
    <text evidence="11">Glucanases play a role in cell expansion during growth, in cell-cell fusion during mating, and in spore release during sporulation. This enzyme may be involved in beta-glucan degradation. Active on laminarin and lichenan.</text>
</comment>
<evidence type="ECO:0000256" key="1">
    <source>
        <dbReference type="ARBA" id="ARBA00000382"/>
    </source>
</evidence>
<evidence type="ECO:0000256" key="6">
    <source>
        <dbReference type="ARBA" id="ARBA00023136"/>
    </source>
</evidence>
<proteinExistence type="predicted"/>
<keyword evidence="9" id="KW-0961">Cell wall biogenesis/degradation</keyword>
<evidence type="ECO:0000256" key="8">
    <source>
        <dbReference type="ARBA" id="ARBA00023277"/>
    </source>
</evidence>
<dbReference type="PANTHER" id="PTHR16631">
    <property type="entry name" value="GLUCAN 1,3-BETA-GLUCOSIDASE"/>
    <property type="match status" value="1"/>
</dbReference>
<evidence type="ECO:0000256" key="12">
    <source>
        <dbReference type="ARBA" id="ARBA00042373"/>
    </source>
</evidence>
<evidence type="ECO:0000256" key="10">
    <source>
        <dbReference type="ARBA" id="ARBA00023326"/>
    </source>
</evidence>
<dbReference type="PANTHER" id="PTHR16631:SF17">
    <property type="entry name" value="GLUCAN ENDO-1,3-BETA-GLUCOSIDASE BTGC"/>
    <property type="match status" value="1"/>
</dbReference>
<dbReference type="EMBL" id="CANTFM010000068">
    <property type="protein sequence ID" value="CAI5710295.1"/>
    <property type="molecule type" value="Genomic_DNA"/>
</dbReference>
<evidence type="ECO:0000256" key="13">
    <source>
        <dbReference type="ARBA" id="ARBA00043078"/>
    </source>
</evidence>
<dbReference type="Gene3D" id="3.20.20.80">
    <property type="entry name" value="Glycosidases"/>
    <property type="match status" value="1"/>
</dbReference>
<evidence type="ECO:0000313" key="18">
    <source>
        <dbReference type="Proteomes" id="UP001162029"/>
    </source>
</evidence>
<evidence type="ECO:0000256" key="16">
    <source>
        <dbReference type="SAM" id="SignalP"/>
    </source>
</evidence>
<feature type="signal peptide" evidence="16">
    <location>
        <begin position="1"/>
        <end position="21"/>
    </location>
</feature>
<evidence type="ECO:0000256" key="11">
    <source>
        <dbReference type="ARBA" id="ARBA00037649"/>
    </source>
</evidence>
<feature type="chain" id="PRO_5043505358" description="glucan endo-1,3-beta-D-glucosidase" evidence="16">
    <location>
        <begin position="22"/>
        <end position="485"/>
    </location>
</feature>
<dbReference type="GO" id="GO:0071555">
    <property type="term" value="P:cell wall organization"/>
    <property type="evidence" value="ECO:0007669"/>
    <property type="project" value="UniProtKB-KW"/>
</dbReference>
<feature type="region of interest" description="Disordered" evidence="14">
    <location>
        <begin position="273"/>
        <end position="312"/>
    </location>
</feature>
<evidence type="ECO:0000256" key="2">
    <source>
        <dbReference type="ARBA" id="ARBA00004236"/>
    </source>
</evidence>
<keyword evidence="6 15" id="KW-0472">Membrane</keyword>
<dbReference type="GO" id="GO:0000272">
    <property type="term" value="P:polysaccharide catabolic process"/>
    <property type="evidence" value="ECO:0007669"/>
    <property type="project" value="UniProtKB-KW"/>
</dbReference>
<dbReference type="GO" id="GO:0042973">
    <property type="term" value="F:glucan endo-1,3-beta-D-glucosidase activity"/>
    <property type="evidence" value="ECO:0007669"/>
    <property type="project" value="UniProtKB-EC"/>
</dbReference>
<dbReference type="SUPFAM" id="SSF51445">
    <property type="entry name" value="(Trans)glycosidases"/>
    <property type="match status" value="1"/>
</dbReference>
<dbReference type="AlphaFoldDB" id="A0AAV0SXJ4"/>
<reference evidence="17" key="1">
    <citation type="submission" date="2022-12" db="EMBL/GenBank/DDBJ databases">
        <authorList>
            <person name="Webb A."/>
        </authorList>
    </citation>
    <scope>NUCLEOTIDE SEQUENCE</scope>
    <source>
        <strain evidence="17">Pd1</strain>
    </source>
</reference>
<dbReference type="GO" id="GO:0005886">
    <property type="term" value="C:plasma membrane"/>
    <property type="evidence" value="ECO:0007669"/>
    <property type="project" value="UniProtKB-SubCell"/>
</dbReference>
<keyword evidence="15" id="KW-1133">Transmembrane helix</keyword>
<name>A0AAV0SXJ4_9STRA</name>
<dbReference type="InterPro" id="IPR050732">
    <property type="entry name" value="Beta-glucan_modifiers"/>
</dbReference>
<dbReference type="EC" id="3.2.1.39" evidence="3"/>
<evidence type="ECO:0000256" key="4">
    <source>
        <dbReference type="ARBA" id="ARBA00022475"/>
    </source>
</evidence>
<dbReference type="Proteomes" id="UP001162029">
    <property type="component" value="Unassembled WGS sequence"/>
</dbReference>
<protein>
    <recommendedName>
        <fullName evidence="3">glucan endo-1,3-beta-D-glucosidase</fullName>
        <ecNumber evidence="3">3.2.1.39</ecNumber>
    </recommendedName>
    <alternativeName>
        <fullName evidence="13">Endo-1,3-beta-glucanase btgC</fullName>
    </alternativeName>
    <alternativeName>
        <fullName evidence="12">Laminarinase btgC</fullName>
    </alternativeName>
</protein>
<organism evidence="17 18">
    <name type="scientific">Peronospora destructor</name>
    <dbReference type="NCBI Taxonomy" id="86335"/>
    <lineage>
        <taxon>Eukaryota</taxon>
        <taxon>Sar</taxon>
        <taxon>Stramenopiles</taxon>
        <taxon>Oomycota</taxon>
        <taxon>Peronosporomycetes</taxon>
        <taxon>Peronosporales</taxon>
        <taxon>Peronosporaceae</taxon>
        <taxon>Peronospora</taxon>
    </lineage>
</organism>
<sequence>MKLFVPIFLGVFAFFSIKVDANGVCYDPNHTSGKNDLTVQADMKIIASAGFTSVRTYLSKFDNTELGPLIAAAGLTAVLGVPYPYSGYQEQMEAAIKAANAGGVSIIMVGNENLAGVSSIPRDMIDVINQIKARVSVKVGTVQRNTEVIGWQGISGWPDLVAACDVLGANVQPLFTPGITAESAIDIVDEQWKTMKSQFGDKLILTETGWASSGSVSGNTCSLSGEQTFYNAYQQWSSGMREKFYFQMFDTPGKAEVHEQTFGLYTADMQPKFPMSQQQTPAPIPNSTTPALPPTPPTTPPPPPTPATIPPSLERSASFMLVPETNSGPSETKITFSSLLESDDVVQQDSDEVVQQESGSFSDPVHAMEVSRSESEHISETPKKFSESEHVSETTLSVIGNSVKSQQAQPANKNENDDTQEINTQSKTSSFSAVVGLAVGGAACAVLLAFGFIYYARKRAQELEDEATKDGRILTITPVQGICSL</sequence>
<keyword evidence="16" id="KW-0732">Signal</keyword>
<evidence type="ECO:0000256" key="5">
    <source>
        <dbReference type="ARBA" id="ARBA00022801"/>
    </source>
</evidence>
<keyword evidence="18" id="KW-1185">Reference proteome</keyword>
<feature type="region of interest" description="Disordered" evidence="14">
    <location>
        <begin position="372"/>
        <end position="391"/>
    </location>
</feature>
<feature type="compositionally biased region" description="Pro residues" evidence="14">
    <location>
        <begin position="291"/>
        <end position="309"/>
    </location>
</feature>
<accession>A0AAV0SXJ4</accession>
<evidence type="ECO:0000313" key="17">
    <source>
        <dbReference type="EMBL" id="CAI5710295.1"/>
    </source>
</evidence>